<dbReference type="PANTHER" id="PTHR28511">
    <property type="entry name" value="ENDONUCLEASE V"/>
    <property type="match status" value="1"/>
</dbReference>
<evidence type="ECO:0000313" key="12">
    <source>
        <dbReference type="EMBL" id="AUH03065.1"/>
    </source>
</evidence>
<keyword evidence="13" id="KW-1185">Reference proteome</keyword>
<comment type="cofactor">
    <cofactor evidence="10">
        <name>Mg(2+)</name>
        <dbReference type="ChEBI" id="CHEBI:18420"/>
    </cofactor>
</comment>
<evidence type="ECO:0000256" key="9">
    <source>
        <dbReference type="ARBA" id="ARBA00023204"/>
    </source>
</evidence>
<dbReference type="GO" id="GO:0003727">
    <property type="term" value="F:single-stranded RNA binding"/>
    <property type="evidence" value="ECO:0007669"/>
    <property type="project" value="TreeGrafter"/>
</dbReference>
<evidence type="ECO:0000256" key="10">
    <source>
        <dbReference type="HAMAP-Rule" id="MF_00801"/>
    </source>
</evidence>
<keyword evidence="4 10" id="KW-0479">Metal-binding</keyword>
<evidence type="ECO:0000256" key="3">
    <source>
        <dbReference type="ARBA" id="ARBA00022722"/>
    </source>
</evidence>
<comment type="function">
    <text evidence="10">DNA repair enzyme involved in the repair of deaminated bases. Selectively cleaves double-stranded DNA at the second phosphodiester bond 3' to a deoxyinosine leaving behind the intact lesion on the nicked DNA.</text>
</comment>
<evidence type="ECO:0000313" key="13">
    <source>
        <dbReference type="Proteomes" id="UP000017700"/>
    </source>
</evidence>
<keyword evidence="6 10" id="KW-0227">DNA damage</keyword>
<dbReference type="KEGG" id="serq:CWC46_02280"/>
<dbReference type="EMBL" id="CP025085">
    <property type="protein sequence ID" value="AUG98750.1"/>
    <property type="molecule type" value="Genomic_DNA"/>
</dbReference>
<dbReference type="AlphaFoldDB" id="A0A2I5T2E5"/>
<dbReference type="EMBL" id="CP025084">
    <property type="protein sequence ID" value="AUH03065.1"/>
    <property type="molecule type" value="Genomic_DNA"/>
</dbReference>
<reference evidence="11 14" key="3">
    <citation type="submission" date="2017-11" db="EMBL/GenBank/DDBJ databases">
        <title>Complete genome sequence of Serratia sp. ATCC 39006 LacA.</title>
        <authorList>
            <person name="Hampton H.G."/>
            <person name="Jackson S.A."/>
            <person name="Jauregui R."/>
            <person name="Poulter G.T.M."/>
            <person name="Salmond G.P.C."/>
            <person name="Fineran P.C."/>
        </authorList>
    </citation>
    <scope>NUCLEOTIDE SEQUENCE [LARGE SCALE GENOMIC DNA]</scope>
    <source>
        <strain evidence="11 14">ATCC 39006</strain>
    </source>
</reference>
<feature type="binding site" evidence="10">
    <location>
        <position position="36"/>
    </location>
    <ligand>
        <name>Mg(2+)</name>
        <dbReference type="ChEBI" id="CHEBI:18420"/>
    </ligand>
</feature>
<dbReference type="Proteomes" id="UP000233778">
    <property type="component" value="Chromosome"/>
</dbReference>
<dbReference type="STRING" id="104623.Ser39006_00792"/>
<dbReference type="OrthoDB" id="9790916at2"/>
<dbReference type="PANTHER" id="PTHR28511:SF1">
    <property type="entry name" value="ENDONUCLEASE V"/>
    <property type="match status" value="1"/>
</dbReference>
<dbReference type="Proteomes" id="UP000017700">
    <property type="component" value="Chromosome"/>
</dbReference>
<feature type="binding site" evidence="10">
    <location>
        <position position="104"/>
    </location>
    <ligand>
        <name>Mg(2+)</name>
        <dbReference type="ChEBI" id="CHEBI:18420"/>
    </ligand>
</feature>
<accession>A0A2I5T2E5</accession>
<dbReference type="Pfam" id="PF04493">
    <property type="entry name" value="Endonuclease_5"/>
    <property type="match status" value="1"/>
</dbReference>
<comment type="similarity">
    <text evidence="10">Belongs to the endonuclease V family.</text>
</comment>
<reference evidence="12 13" key="1">
    <citation type="journal article" date="2013" name="Genome Announc.">
        <title>Draft genome sequence of Serratia sp. strain ATCC 39006, a model bacterium for analysis of the biosynthesis and regulation of prodigiosin, a carbapenem, and gas vesicles.</title>
        <authorList>
            <person name="Fineran P.C."/>
            <person name="Iglesias Cans M.C."/>
            <person name="Ramsay J.P."/>
            <person name="Wilf N.M."/>
            <person name="Cossyleon D."/>
            <person name="McNeil M.B."/>
            <person name="Williamson N.R."/>
            <person name="Monson R.E."/>
            <person name="Becher S.A."/>
            <person name="Stanton J.A."/>
            <person name="Brugger K."/>
            <person name="Brown S.D."/>
            <person name="Salmond G.P."/>
        </authorList>
    </citation>
    <scope>NUCLEOTIDE SEQUENCE [LARGE SCALE GENOMIC DNA]</scope>
    <source>
        <strain evidence="12">ATCC 39006</strain>
        <strain evidence="13">ATCC 39006 / SC 11482</strain>
    </source>
</reference>
<protein>
    <recommendedName>
        <fullName evidence="10">Endonuclease V</fullName>
        <ecNumber evidence="10">3.1.21.7</ecNumber>
    </recommendedName>
    <alternativeName>
        <fullName evidence="10">Deoxyinosine 3'endonuclease</fullName>
    </alternativeName>
    <alternativeName>
        <fullName evidence="10">Deoxyribonuclease V</fullName>
        <shortName evidence="10">DNase V</shortName>
    </alternativeName>
</protein>
<keyword evidence="9 10" id="KW-0234">DNA repair</keyword>
<keyword evidence="2 10" id="KW-0963">Cytoplasm</keyword>
<dbReference type="RefSeq" id="WP_037380496.1">
    <property type="nucleotide sequence ID" value="NZ_CP025084.1"/>
</dbReference>
<sequence length="222" mass="25252">MMDIQALREEQLDKASQVICRDNLPFEQPAYIAGADVGFEQQGAVTRAAIVILEYPSLMLVEYQIARIPTIMPYIPGFLSFREYPALLAAWEKLQHRPDLLFVDGHGISHPRRFGVASHFGLLVNIPTIGVAKRRLCGQFSPLEEPVGSQQPLFDHGEQIGWVWRSKVRCNPLFVSTGHRVSINTALAWVTRCVRGYRLPEPTRWADAVASNRKTFQRWQQQ</sequence>
<organism evidence="12 13">
    <name type="scientific">Serratia sp. (strain ATCC 39006)</name>
    <name type="common">Prodigiosinella confusarubida</name>
    <dbReference type="NCBI Taxonomy" id="104623"/>
    <lineage>
        <taxon>Bacteria</taxon>
        <taxon>Pseudomonadati</taxon>
        <taxon>Pseudomonadota</taxon>
        <taxon>Gammaproteobacteria</taxon>
        <taxon>Enterobacterales</taxon>
        <taxon>Pectobacteriaceae</taxon>
        <taxon>Prodigiosinella</taxon>
    </lineage>
</organism>
<dbReference type="Gene3D" id="3.30.2170.10">
    <property type="entry name" value="archaeoglobus fulgidus dsm 4304 superfamily"/>
    <property type="match status" value="1"/>
</dbReference>
<keyword evidence="3 10" id="KW-0540">Nuclease</keyword>
<dbReference type="NCBIfam" id="NF008629">
    <property type="entry name" value="PRK11617.1"/>
    <property type="match status" value="1"/>
</dbReference>
<keyword evidence="5 10" id="KW-0255">Endonuclease</keyword>
<evidence type="ECO:0000256" key="5">
    <source>
        <dbReference type="ARBA" id="ARBA00022759"/>
    </source>
</evidence>
<evidence type="ECO:0000256" key="2">
    <source>
        <dbReference type="ARBA" id="ARBA00022490"/>
    </source>
</evidence>
<dbReference type="KEGG" id="sera:Ser39006_002280"/>
<evidence type="ECO:0000256" key="7">
    <source>
        <dbReference type="ARBA" id="ARBA00022801"/>
    </source>
</evidence>
<dbReference type="EC" id="3.1.21.7" evidence="10"/>
<reference evidence="12" key="2">
    <citation type="submission" date="2013-09" db="EMBL/GenBank/DDBJ databases">
        <authorList>
            <person name="Wang G."/>
            <person name="Yang Y."/>
            <person name="Su Y."/>
        </authorList>
    </citation>
    <scope>NUCLEOTIDE SEQUENCE</scope>
    <source>
        <strain evidence="12">ATCC 39006</strain>
    </source>
</reference>
<feature type="site" description="Interaction with target DNA" evidence="10">
    <location>
        <position position="74"/>
    </location>
</feature>
<name>A0A2I5T2E5_SERS3</name>
<reference evidence="12" key="4">
    <citation type="submission" date="2017-11" db="EMBL/GenBank/DDBJ databases">
        <title>Complete genome sequence of Serratia sp. ATCC 39006.</title>
        <authorList>
            <person name="Hampton H.G."/>
            <person name="Jackson S.A."/>
            <person name="Jauregui R."/>
            <person name="Poulter G.T.M."/>
            <person name="Salmond G.P.C."/>
            <person name="Fineran P.C."/>
        </authorList>
    </citation>
    <scope>NUCLEOTIDE SEQUENCE</scope>
    <source>
        <strain evidence="12">ATCC 39006</strain>
    </source>
</reference>
<dbReference type="GO" id="GO:0000287">
    <property type="term" value="F:magnesium ion binding"/>
    <property type="evidence" value="ECO:0007669"/>
    <property type="project" value="UniProtKB-UniRule"/>
</dbReference>
<dbReference type="GO" id="GO:0043737">
    <property type="term" value="F:deoxyribonuclease V activity"/>
    <property type="evidence" value="ECO:0007669"/>
    <property type="project" value="UniProtKB-UniRule"/>
</dbReference>
<gene>
    <name evidence="10" type="primary">nfi</name>
    <name evidence="11" type="ORF">CWC46_02280</name>
    <name evidence="12" type="ORF">Ser39006_002280</name>
</gene>
<evidence type="ECO:0000313" key="11">
    <source>
        <dbReference type="EMBL" id="AUG98750.1"/>
    </source>
</evidence>
<dbReference type="HAMAP" id="MF_00801">
    <property type="entry name" value="Endonuclease_5"/>
    <property type="match status" value="1"/>
</dbReference>
<keyword evidence="7 10" id="KW-0378">Hydrolase</keyword>
<comment type="subcellular location">
    <subcellularLocation>
        <location evidence="1 10">Cytoplasm</location>
    </subcellularLocation>
</comment>
<evidence type="ECO:0000313" key="14">
    <source>
        <dbReference type="Proteomes" id="UP000233778"/>
    </source>
</evidence>
<dbReference type="FunFam" id="3.30.2170.10:FF:000001">
    <property type="entry name" value="Endonuclease V"/>
    <property type="match status" value="1"/>
</dbReference>
<dbReference type="GO" id="GO:0016891">
    <property type="term" value="F:RNA endonuclease activity producing 5'-phosphomonoesters, hydrolytic mechanism"/>
    <property type="evidence" value="ECO:0007669"/>
    <property type="project" value="TreeGrafter"/>
</dbReference>
<dbReference type="CDD" id="cd06559">
    <property type="entry name" value="Endonuclease_V"/>
    <property type="match status" value="1"/>
</dbReference>
<comment type="catalytic activity">
    <reaction evidence="10">
        <text>Endonucleolytic cleavage at apurinic or apyrimidinic sites to products with a 5'-phosphate.</text>
        <dbReference type="EC" id="3.1.21.7"/>
    </reaction>
</comment>
<dbReference type="GO" id="GO:0006281">
    <property type="term" value="P:DNA repair"/>
    <property type="evidence" value="ECO:0007669"/>
    <property type="project" value="UniProtKB-UniRule"/>
</dbReference>
<evidence type="ECO:0000256" key="6">
    <source>
        <dbReference type="ARBA" id="ARBA00022763"/>
    </source>
</evidence>
<keyword evidence="8 10" id="KW-0460">Magnesium</keyword>
<evidence type="ECO:0000256" key="1">
    <source>
        <dbReference type="ARBA" id="ARBA00004496"/>
    </source>
</evidence>
<dbReference type="GO" id="GO:0005737">
    <property type="term" value="C:cytoplasm"/>
    <property type="evidence" value="ECO:0007669"/>
    <property type="project" value="UniProtKB-SubCell"/>
</dbReference>
<evidence type="ECO:0000256" key="4">
    <source>
        <dbReference type="ARBA" id="ARBA00022723"/>
    </source>
</evidence>
<evidence type="ECO:0000256" key="8">
    <source>
        <dbReference type="ARBA" id="ARBA00022842"/>
    </source>
</evidence>
<dbReference type="InterPro" id="IPR007581">
    <property type="entry name" value="Endonuclease-V"/>
</dbReference>
<proteinExistence type="inferred from homology"/>